<evidence type="ECO:0000256" key="12">
    <source>
        <dbReference type="ARBA" id="ARBA00022840"/>
    </source>
</evidence>
<dbReference type="Proteomes" id="UP001314170">
    <property type="component" value="Unassembled WGS sequence"/>
</dbReference>
<dbReference type="Gene3D" id="2.60.120.430">
    <property type="entry name" value="Galactose-binding lectin"/>
    <property type="match status" value="1"/>
</dbReference>
<dbReference type="Gene3D" id="3.80.10.10">
    <property type="entry name" value="Ribonuclease Inhibitor"/>
    <property type="match status" value="3"/>
</dbReference>
<dbReference type="FunFam" id="3.80.10.10:FF:000041">
    <property type="entry name" value="LRR receptor-like serine/threonine-protein kinase ERECTA"/>
    <property type="match status" value="2"/>
</dbReference>
<evidence type="ECO:0000256" key="6">
    <source>
        <dbReference type="ARBA" id="ARBA00022679"/>
    </source>
</evidence>
<dbReference type="PANTHER" id="PTHR48006:SF87">
    <property type="entry name" value="INACTIVE LRR RECEPTOR-LIKE SERINE_THREONINE-PROTEIN KINASE BIR2"/>
    <property type="match status" value="1"/>
</dbReference>
<gene>
    <name evidence="21" type="ORF">DCAF_LOCUS15409</name>
</gene>
<evidence type="ECO:0000256" key="10">
    <source>
        <dbReference type="ARBA" id="ARBA00022741"/>
    </source>
</evidence>
<dbReference type="GO" id="GO:0005524">
    <property type="term" value="F:ATP binding"/>
    <property type="evidence" value="ECO:0007669"/>
    <property type="project" value="UniProtKB-KW"/>
</dbReference>
<dbReference type="InterPro" id="IPR003591">
    <property type="entry name" value="Leu-rich_rpt_typical-subtyp"/>
</dbReference>
<dbReference type="InterPro" id="IPR000719">
    <property type="entry name" value="Prot_kinase_dom"/>
</dbReference>
<dbReference type="SUPFAM" id="SSF56112">
    <property type="entry name" value="Protein kinase-like (PK-like)"/>
    <property type="match status" value="1"/>
</dbReference>
<dbReference type="EMBL" id="CAWUPB010001159">
    <property type="protein sequence ID" value="CAK7340327.1"/>
    <property type="molecule type" value="Genomic_DNA"/>
</dbReference>
<keyword evidence="5" id="KW-0433">Leucine-rich repeat</keyword>
<keyword evidence="11" id="KW-0418">Kinase</keyword>
<comment type="catalytic activity">
    <reaction evidence="17">
        <text>L-threonyl-[protein] + ATP = O-phospho-L-threonyl-[protein] + ADP + H(+)</text>
        <dbReference type="Rhea" id="RHEA:46608"/>
        <dbReference type="Rhea" id="RHEA-COMP:11060"/>
        <dbReference type="Rhea" id="RHEA-COMP:11605"/>
        <dbReference type="ChEBI" id="CHEBI:15378"/>
        <dbReference type="ChEBI" id="CHEBI:30013"/>
        <dbReference type="ChEBI" id="CHEBI:30616"/>
        <dbReference type="ChEBI" id="CHEBI:61977"/>
        <dbReference type="ChEBI" id="CHEBI:456216"/>
        <dbReference type="EC" id="2.7.11.1"/>
    </reaction>
</comment>
<keyword evidence="16" id="KW-0325">Glycoprotein</keyword>
<keyword evidence="22" id="KW-1185">Reference proteome</keyword>
<sequence>MGSGILISRLLLLNFLLLWQLRTGATSSYGTKAAANNGGTTTVGNITADEVDALELLINTLQSGCTKAVTLNFSCSNGKNAWDAPINCFCDNKNEACSVTEINFAGMKLDGYIPYSLTTVHGEFKNLKVLDLSNNQLSGGIPDWLGDLQSLERLYVKAMIRTWFYGHLKQCADRLIPSELTTLQSLKELDLSFDMVTGSIPANLTKMRSLEVLDLSENKLSGLIPDSIGDCKELVSMDLDNNSLSGYIPPKLGKLSALDYLNLADNNLEGNLPNELGNLVNLTSLVLRNCKINGSMPEYIGNWTQLKYLDLSFNNLTGDLPESFQNLTKFHPTSGGGGVIIGKHHYHNDTSTTSFNLSPSEDWAYSSSGYYFWARSFSQEGSLASSMDENSFYESTSFYGSTLVRNSTCEVSSPEAKLENNFRLAPVSLTYYGLCLRRGKYHVTLHFAEDSRVGKRVFDVYIQKTTSLGNRGNYSKLYFVSAAVVGLYVDNGLDRRQRITRRNLHLLIYEYLELGSVGKVLFDTNSTVQLDWPQRFTICRGIAKGLKYLHERNPQIIHRNLKVNNILLDASCNPKVSDFGLAKLYEEENPYIGIDAGTDLYFTQMQAGNLHSKQRLAELVDPSLQPYDWDQANIVLNLAIKCTDQSPSLRPTMSQVVTVLEREKTLEDISKEIASST</sequence>
<dbReference type="InterPro" id="IPR001245">
    <property type="entry name" value="Ser-Thr/Tyr_kinase_cat_dom"/>
</dbReference>
<dbReference type="InterPro" id="IPR032675">
    <property type="entry name" value="LRR_dom_sf"/>
</dbReference>
<keyword evidence="14" id="KW-0472">Membrane</keyword>
<comment type="subcellular location">
    <subcellularLocation>
        <location evidence="1">Membrane</location>
        <topology evidence="1">Single-pass type I membrane protein</topology>
    </subcellularLocation>
</comment>
<keyword evidence="9" id="KW-0677">Repeat</keyword>
<evidence type="ECO:0000256" key="9">
    <source>
        <dbReference type="ARBA" id="ARBA00022737"/>
    </source>
</evidence>
<dbReference type="GO" id="GO:0004674">
    <property type="term" value="F:protein serine/threonine kinase activity"/>
    <property type="evidence" value="ECO:0007669"/>
    <property type="project" value="UniProtKB-KW"/>
</dbReference>
<dbReference type="Gene3D" id="1.10.510.10">
    <property type="entry name" value="Transferase(Phosphotransferase) domain 1"/>
    <property type="match status" value="2"/>
</dbReference>
<keyword evidence="4" id="KW-0597">Phosphoprotein</keyword>
<evidence type="ECO:0000256" key="5">
    <source>
        <dbReference type="ARBA" id="ARBA00022614"/>
    </source>
</evidence>
<keyword evidence="3" id="KW-0723">Serine/threonine-protein kinase</keyword>
<dbReference type="PROSITE" id="PS50011">
    <property type="entry name" value="PROTEIN_KINASE_DOM"/>
    <property type="match status" value="1"/>
</dbReference>
<dbReference type="FunFam" id="1.10.510.10:FF:001023">
    <property type="entry name" value="Os07g0541700 protein"/>
    <property type="match status" value="1"/>
</dbReference>
<evidence type="ECO:0000313" key="21">
    <source>
        <dbReference type="EMBL" id="CAK7340327.1"/>
    </source>
</evidence>
<comment type="catalytic activity">
    <reaction evidence="18">
        <text>L-seryl-[protein] + ATP = O-phospho-L-seryl-[protein] + ADP + H(+)</text>
        <dbReference type="Rhea" id="RHEA:17989"/>
        <dbReference type="Rhea" id="RHEA-COMP:9863"/>
        <dbReference type="Rhea" id="RHEA-COMP:11604"/>
        <dbReference type="ChEBI" id="CHEBI:15378"/>
        <dbReference type="ChEBI" id="CHEBI:29999"/>
        <dbReference type="ChEBI" id="CHEBI:30616"/>
        <dbReference type="ChEBI" id="CHEBI:83421"/>
        <dbReference type="ChEBI" id="CHEBI:456216"/>
        <dbReference type="EC" id="2.7.11.1"/>
    </reaction>
</comment>
<keyword evidence="8 19" id="KW-0732">Signal</keyword>
<accession>A0AAV1RVN9</accession>
<keyword evidence="10" id="KW-0547">Nucleotide-binding</keyword>
<dbReference type="Pfam" id="PF13855">
    <property type="entry name" value="LRR_8"/>
    <property type="match status" value="2"/>
</dbReference>
<dbReference type="InterPro" id="IPR021720">
    <property type="entry name" value="Malectin_dom"/>
</dbReference>
<proteinExistence type="predicted"/>
<dbReference type="GO" id="GO:0016020">
    <property type="term" value="C:membrane"/>
    <property type="evidence" value="ECO:0007669"/>
    <property type="project" value="UniProtKB-SubCell"/>
</dbReference>
<dbReference type="SUPFAM" id="SSF52058">
    <property type="entry name" value="L domain-like"/>
    <property type="match status" value="1"/>
</dbReference>
<keyword evidence="12" id="KW-0067">ATP-binding</keyword>
<evidence type="ECO:0000256" key="3">
    <source>
        <dbReference type="ARBA" id="ARBA00022527"/>
    </source>
</evidence>
<feature type="domain" description="Protein kinase" evidence="20">
    <location>
        <begin position="430"/>
        <end position="677"/>
    </location>
</feature>
<dbReference type="InterPro" id="IPR051824">
    <property type="entry name" value="LRR_Rcpt-Like_S/T_Kinase"/>
</dbReference>
<feature type="chain" id="PRO_5043774260" description="non-specific serine/threonine protein kinase" evidence="19">
    <location>
        <begin position="27"/>
        <end position="677"/>
    </location>
</feature>
<dbReference type="Pfam" id="PF07714">
    <property type="entry name" value="PK_Tyr_Ser-Thr"/>
    <property type="match status" value="1"/>
</dbReference>
<evidence type="ECO:0000256" key="2">
    <source>
        <dbReference type="ARBA" id="ARBA00012513"/>
    </source>
</evidence>
<reference evidence="21 22" key="1">
    <citation type="submission" date="2024-01" db="EMBL/GenBank/DDBJ databases">
        <authorList>
            <person name="Waweru B."/>
        </authorList>
    </citation>
    <scope>NUCLEOTIDE SEQUENCE [LARGE SCALE GENOMIC DNA]</scope>
</reference>
<evidence type="ECO:0000256" key="1">
    <source>
        <dbReference type="ARBA" id="ARBA00004479"/>
    </source>
</evidence>
<evidence type="ECO:0000256" key="7">
    <source>
        <dbReference type="ARBA" id="ARBA00022692"/>
    </source>
</evidence>
<dbReference type="PRINTS" id="PR00019">
    <property type="entry name" value="LEURICHRPT"/>
</dbReference>
<evidence type="ECO:0000313" key="22">
    <source>
        <dbReference type="Proteomes" id="UP001314170"/>
    </source>
</evidence>
<feature type="signal peptide" evidence="19">
    <location>
        <begin position="1"/>
        <end position="26"/>
    </location>
</feature>
<evidence type="ECO:0000256" key="17">
    <source>
        <dbReference type="ARBA" id="ARBA00047899"/>
    </source>
</evidence>
<evidence type="ECO:0000256" key="4">
    <source>
        <dbReference type="ARBA" id="ARBA00022553"/>
    </source>
</evidence>
<dbReference type="PANTHER" id="PTHR48006">
    <property type="entry name" value="LEUCINE-RICH REPEAT-CONTAINING PROTEIN DDB_G0281931-RELATED"/>
    <property type="match status" value="1"/>
</dbReference>
<dbReference type="Pfam" id="PF11721">
    <property type="entry name" value="Malectin"/>
    <property type="match status" value="1"/>
</dbReference>
<evidence type="ECO:0000256" key="18">
    <source>
        <dbReference type="ARBA" id="ARBA00048679"/>
    </source>
</evidence>
<evidence type="ECO:0000256" key="19">
    <source>
        <dbReference type="SAM" id="SignalP"/>
    </source>
</evidence>
<evidence type="ECO:0000256" key="8">
    <source>
        <dbReference type="ARBA" id="ARBA00022729"/>
    </source>
</evidence>
<keyword evidence="13" id="KW-1133">Transmembrane helix</keyword>
<protein>
    <recommendedName>
        <fullName evidence="2">non-specific serine/threonine protein kinase</fullName>
        <ecNumber evidence="2">2.7.11.1</ecNumber>
    </recommendedName>
</protein>
<dbReference type="EC" id="2.7.11.1" evidence="2"/>
<keyword evidence="6" id="KW-0808">Transferase</keyword>
<dbReference type="AlphaFoldDB" id="A0AAV1RVN9"/>
<evidence type="ECO:0000256" key="11">
    <source>
        <dbReference type="ARBA" id="ARBA00022777"/>
    </source>
</evidence>
<name>A0AAV1RVN9_9ROSI</name>
<dbReference type="PROSITE" id="PS51450">
    <property type="entry name" value="LRR"/>
    <property type="match status" value="1"/>
</dbReference>
<keyword evidence="15" id="KW-0675">Receptor</keyword>
<dbReference type="InterPro" id="IPR011009">
    <property type="entry name" value="Kinase-like_dom_sf"/>
</dbReference>
<dbReference type="Pfam" id="PF00560">
    <property type="entry name" value="LRR_1"/>
    <property type="match status" value="2"/>
</dbReference>
<evidence type="ECO:0000256" key="15">
    <source>
        <dbReference type="ARBA" id="ARBA00023170"/>
    </source>
</evidence>
<comment type="caution">
    <text evidence="21">The sequence shown here is derived from an EMBL/GenBank/DDBJ whole genome shotgun (WGS) entry which is preliminary data.</text>
</comment>
<dbReference type="SMART" id="SM00369">
    <property type="entry name" value="LRR_TYP"/>
    <property type="match status" value="4"/>
</dbReference>
<organism evidence="21 22">
    <name type="scientific">Dovyalis caffra</name>
    <dbReference type="NCBI Taxonomy" id="77055"/>
    <lineage>
        <taxon>Eukaryota</taxon>
        <taxon>Viridiplantae</taxon>
        <taxon>Streptophyta</taxon>
        <taxon>Embryophyta</taxon>
        <taxon>Tracheophyta</taxon>
        <taxon>Spermatophyta</taxon>
        <taxon>Magnoliopsida</taxon>
        <taxon>eudicotyledons</taxon>
        <taxon>Gunneridae</taxon>
        <taxon>Pentapetalae</taxon>
        <taxon>rosids</taxon>
        <taxon>fabids</taxon>
        <taxon>Malpighiales</taxon>
        <taxon>Salicaceae</taxon>
        <taxon>Flacourtieae</taxon>
        <taxon>Dovyalis</taxon>
    </lineage>
</organism>
<evidence type="ECO:0000256" key="16">
    <source>
        <dbReference type="ARBA" id="ARBA00023180"/>
    </source>
</evidence>
<dbReference type="InterPro" id="IPR001611">
    <property type="entry name" value="Leu-rich_rpt"/>
</dbReference>
<evidence type="ECO:0000259" key="20">
    <source>
        <dbReference type="PROSITE" id="PS50011"/>
    </source>
</evidence>
<evidence type="ECO:0000256" key="13">
    <source>
        <dbReference type="ARBA" id="ARBA00022989"/>
    </source>
</evidence>
<keyword evidence="7" id="KW-0812">Transmembrane</keyword>
<evidence type="ECO:0000256" key="14">
    <source>
        <dbReference type="ARBA" id="ARBA00023136"/>
    </source>
</evidence>